<evidence type="ECO:0000256" key="1">
    <source>
        <dbReference type="ARBA" id="ARBA00004651"/>
    </source>
</evidence>
<evidence type="ECO:0000313" key="10">
    <source>
        <dbReference type="EMBL" id="CDO06218.1"/>
    </source>
</evidence>
<dbReference type="RefSeq" id="WP_191262672.1">
    <property type="nucleotide sequence ID" value="NZ_CCBB010000001.1"/>
</dbReference>
<dbReference type="InterPro" id="IPR000515">
    <property type="entry name" value="MetI-like"/>
</dbReference>
<dbReference type="GO" id="GO:0055085">
    <property type="term" value="P:transmembrane transport"/>
    <property type="evidence" value="ECO:0007669"/>
    <property type="project" value="InterPro"/>
</dbReference>
<keyword evidence="11" id="KW-1185">Reference proteome</keyword>
<evidence type="ECO:0000256" key="7">
    <source>
        <dbReference type="RuleBase" id="RU363032"/>
    </source>
</evidence>
<dbReference type="InterPro" id="IPR051393">
    <property type="entry name" value="ABC_transporter_permease"/>
</dbReference>
<feature type="transmembrane region" description="Helical" evidence="7">
    <location>
        <begin position="43"/>
        <end position="63"/>
    </location>
</feature>
<accession>W9AL75</accession>
<protein>
    <submittedName>
        <fullName evidence="10">ABC transporter permease</fullName>
    </submittedName>
</protein>
<dbReference type="EMBL" id="CCBB010000001">
    <property type="protein sequence ID" value="CDO06218.1"/>
    <property type="molecule type" value="Genomic_DNA"/>
</dbReference>
<feature type="transmembrane region" description="Helical" evidence="7">
    <location>
        <begin position="100"/>
        <end position="124"/>
    </location>
</feature>
<evidence type="ECO:0000259" key="9">
    <source>
        <dbReference type="PROSITE" id="PS50928"/>
    </source>
</evidence>
<evidence type="ECO:0000313" key="11">
    <source>
        <dbReference type="Proteomes" id="UP000028870"/>
    </source>
</evidence>
<evidence type="ECO:0000256" key="3">
    <source>
        <dbReference type="ARBA" id="ARBA00022475"/>
    </source>
</evidence>
<dbReference type="GO" id="GO:0005886">
    <property type="term" value="C:plasma membrane"/>
    <property type="evidence" value="ECO:0007669"/>
    <property type="project" value="UniProtKB-SubCell"/>
</dbReference>
<organism evidence="10 11">
    <name type="scientific">Mycolicibacterium cosmeticum</name>
    <dbReference type="NCBI Taxonomy" id="258533"/>
    <lineage>
        <taxon>Bacteria</taxon>
        <taxon>Bacillati</taxon>
        <taxon>Actinomycetota</taxon>
        <taxon>Actinomycetes</taxon>
        <taxon>Mycobacteriales</taxon>
        <taxon>Mycobacteriaceae</taxon>
        <taxon>Mycolicibacterium</taxon>
    </lineage>
</organism>
<keyword evidence="5 7" id="KW-1133">Transmembrane helix</keyword>
<feature type="domain" description="ABC transmembrane type-1" evidence="9">
    <location>
        <begin position="100"/>
        <end position="315"/>
    </location>
</feature>
<name>W9AL75_MYCCO</name>
<dbReference type="PANTHER" id="PTHR30193">
    <property type="entry name" value="ABC TRANSPORTER PERMEASE PROTEIN"/>
    <property type="match status" value="1"/>
</dbReference>
<dbReference type="eggNOG" id="COG1175">
    <property type="taxonomic scope" value="Bacteria"/>
</dbReference>
<keyword evidence="4 7" id="KW-0812">Transmembrane</keyword>
<feature type="transmembrane region" description="Helical" evidence="7">
    <location>
        <begin position="188"/>
        <end position="214"/>
    </location>
</feature>
<comment type="similarity">
    <text evidence="7">Belongs to the binding-protein-dependent transport system permease family.</text>
</comment>
<dbReference type="AlphaFoldDB" id="W9AL75"/>
<comment type="caution">
    <text evidence="10">The sequence shown here is derived from an EMBL/GenBank/DDBJ whole genome shotgun (WGS) entry which is preliminary data.</text>
</comment>
<feature type="region of interest" description="Disordered" evidence="8">
    <location>
        <begin position="1"/>
        <end position="29"/>
    </location>
</feature>
<evidence type="ECO:0000256" key="2">
    <source>
        <dbReference type="ARBA" id="ARBA00022448"/>
    </source>
</evidence>
<reference evidence="10" key="2">
    <citation type="submission" date="2014-03" db="EMBL/GenBank/DDBJ databases">
        <authorList>
            <person name="Urmite Genomes"/>
        </authorList>
    </citation>
    <scope>NUCLEOTIDE SEQUENCE</scope>
    <source>
        <strain evidence="10">DSM 44829</strain>
    </source>
</reference>
<sequence>MTVTLRPPRRRAAPDTTDTDVVGDRRGPAAPARRVRPRAAIRGYLYVVPAFLVFVVFLGAPLVQTVQYSFYNWNGIGTATVAGISNYLNVFDDDQLRASFLHAGVLILFYAAVPVVIALVLSAVISRAHAMRSMSFFRTVLFLPQVIATVVIGTIWISIYSQNGLLNQTLRAVGLDTLTRVWLGDHTFALIAIGLIGTWLNIGLCMVLFLSGIGNIAPELFEAARLDGAGRVREFVAITLPSLRGQIAVALTLTVVSALKTFDLVYITTRGGPGTATTVPAFEAYNRAFNTGQVGLASAIAVVLTIAIVTLTFLISRISPREAE</sequence>
<dbReference type="SUPFAM" id="SSF161098">
    <property type="entry name" value="MetI-like"/>
    <property type="match status" value="1"/>
</dbReference>
<dbReference type="InterPro" id="IPR035906">
    <property type="entry name" value="MetI-like_sf"/>
</dbReference>
<proteinExistence type="inferred from homology"/>
<keyword evidence="2 7" id="KW-0813">Transport</keyword>
<dbReference type="PANTHER" id="PTHR30193:SF41">
    <property type="entry name" value="DIACETYLCHITOBIOSE UPTAKE SYSTEM PERMEASE PROTEIN NGCF"/>
    <property type="match status" value="1"/>
</dbReference>
<keyword evidence="3" id="KW-1003">Cell membrane</keyword>
<feature type="transmembrane region" description="Helical" evidence="7">
    <location>
        <begin position="294"/>
        <end position="315"/>
    </location>
</feature>
<dbReference type="PROSITE" id="PS50928">
    <property type="entry name" value="ABC_TM1"/>
    <property type="match status" value="1"/>
</dbReference>
<feature type="transmembrane region" description="Helical" evidence="7">
    <location>
        <begin position="136"/>
        <end position="159"/>
    </location>
</feature>
<reference evidence="10" key="1">
    <citation type="submission" date="2014-03" db="EMBL/GenBank/DDBJ databases">
        <title>Draft Genome Sequence of Mycobacterium cosmeticum DSM 44829.</title>
        <authorList>
            <person name="Croce O."/>
            <person name="Robert C."/>
            <person name="Raoult D."/>
            <person name="Drancourt M."/>
        </authorList>
    </citation>
    <scope>NUCLEOTIDE SEQUENCE [LARGE SCALE GENOMIC DNA]</scope>
    <source>
        <strain evidence="10">DSM 44829</strain>
    </source>
</reference>
<dbReference type="Proteomes" id="UP000028870">
    <property type="component" value="Unassembled WGS sequence"/>
</dbReference>
<comment type="subcellular location">
    <subcellularLocation>
        <location evidence="1 7">Cell membrane</location>
        <topology evidence="1 7">Multi-pass membrane protein</topology>
    </subcellularLocation>
</comment>
<dbReference type="CDD" id="cd06261">
    <property type="entry name" value="TM_PBP2"/>
    <property type="match status" value="1"/>
</dbReference>
<gene>
    <name evidence="10" type="ORF">BN977_01000</name>
</gene>
<evidence type="ECO:0000256" key="6">
    <source>
        <dbReference type="ARBA" id="ARBA00023136"/>
    </source>
</evidence>
<keyword evidence="6 7" id="KW-0472">Membrane</keyword>
<dbReference type="STRING" id="258533.BN977_01000"/>
<dbReference type="Gene3D" id="1.10.3720.10">
    <property type="entry name" value="MetI-like"/>
    <property type="match status" value="1"/>
</dbReference>
<evidence type="ECO:0000256" key="8">
    <source>
        <dbReference type="SAM" id="MobiDB-lite"/>
    </source>
</evidence>
<evidence type="ECO:0000256" key="4">
    <source>
        <dbReference type="ARBA" id="ARBA00022692"/>
    </source>
</evidence>
<dbReference type="Pfam" id="PF00528">
    <property type="entry name" value="BPD_transp_1"/>
    <property type="match status" value="1"/>
</dbReference>
<evidence type="ECO:0000256" key="5">
    <source>
        <dbReference type="ARBA" id="ARBA00022989"/>
    </source>
</evidence>